<protein>
    <submittedName>
        <fullName evidence="3">WYL domain-containing protein</fullName>
    </submittedName>
</protein>
<dbReference type="AlphaFoldDB" id="A0A964RQF4"/>
<dbReference type="InterPro" id="IPR036388">
    <property type="entry name" value="WH-like_DNA-bd_sf"/>
</dbReference>
<feature type="domain" description="WYL" evidence="2">
    <location>
        <begin position="152"/>
        <end position="216"/>
    </location>
</feature>
<evidence type="ECO:0000259" key="2">
    <source>
        <dbReference type="Pfam" id="PF13280"/>
    </source>
</evidence>
<dbReference type="RefSeq" id="WP_160360594.1">
    <property type="nucleotide sequence ID" value="NZ_WSRQ01000041.1"/>
</dbReference>
<dbReference type="EMBL" id="WSRQ01000041">
    <property type="protein sequence ID" value="MVX65936.1"/>
    <property type="molecule type" value="Genomic_DNA"/>
</dbReference>
<dbReference type="PANTHER" id="PTHR34580">
    <property type="match status" value="1"/>
</dbReference>
<evidence type="ECO:0000313" key="3">
    <source>
        <dbReference type="EMBL" id="MVX65936.1"/>
    </source>
</evidence>
<keyword evidence="1" id="KW-1133">Transmembrane helix</keyword>
<dbReference type="Proteomes" id="UP000656077">
    <property type="component" value="Unassembled WGS sequence"/>
</dbReference>
<gene>
    <name evidence="3" type="ORF">GKZ28_19850</name>
</gene>
<dbReference type="PANTHER" id="PTHR34580:SF1">
    <property type="entry name" value="PROTEIN PAFC"/>
    <property type="match status" value="1"/>
</dbReference>
<accession>A0A964RQF4</accession>
<keyword evidence="1" id="KW-0812">Transmembrane</keyword>
<dbReference type="Pfam" id="PF13280">
    <property type="entry name" value="WYL"/>
    <property type="match status" value="1"/>
</dbReference>
<dbReference type="PROSITE" id="PS52050">
    <property type="entry name" value="WYL"/>
    <property type="match status" value="1"/>
</dbReference>
<keyword evidence="1" id="KW-0472">Membrane</keyword>
<dbReference type="InterPro" id="IPR051534">
    <property type="entry name" value="CBASS_pafABC_assoc_protein"/>
</dbReference>
<feature type="transmembrane region" description="Helical" evidence="1">
    <location>
        <begin position="177"/>
        <end position="194"/>
    </location>
</feature>
<dbReference type="InterPro" id="IPR026881">
    <property type="entry name" value="WYL_dom"/>
</dbReference>
<proteinExistence type="predicted"/>
<sequence>MKIKPDNKNDKSNRILVIYDILRRGCIVKKKELSEKFRVNIRTIQRDLEEIRIYLSDNYDNEELIYDYEKRGYKIENQNLEMISSVEIFAFIKILIESRAFCKEEMEGLLISIISIIGKQEQKVIKNLVKNEIFHFQPLSHKKPILKIMWDIGQCILRKEIIEIKFKKMDGEEKKRVVYPLAIVFSEFYFYLVAQIEAYEDKEPAFFRLDRIDSFKMLNRKFIEKKRFEDGELKKRVLFMYGGEPIHLKFIYRGQAIEAILDRFPTAKIQNQSKDTYLIEANVYGKGCLIWLLSQGDSIELISPEELRKEIKNKIENMKNIYEE</sequence>
<comment type="caution">
    <text evidence="3">The sequence shown here is derived from an EMBL/GenBank/DDBJ whole genome shotgun (WGS) entry which is preliminary data.</text>
</comment>
<name>A0A964RQF4_9CLOT</name>
<dbReference type="Gene3D" id="1.10.10.10">
    <property type="entry name" value="Winged helix-like DNA-binding domain superfamily/Winged helix DNA-binding domain"/>
    <property type="match status" value="1"/>
</dbReference>
<evidence type="ECO:0000313" key="4">
    <source>
        <dbReference type="Proteomes" id="UP000656077"/>
    </source>
</evidence>
<reference evidence="3" key="1">
    <citation type="submission" date="2019-12" db="EMBL/GenBank/DDBJ databases">
        <title>Microbes associate with the intestines of laboratory mice.</title>
        <authorList>
            <person name="Navarre W."/>
            <person name="Wong E."/>
        </authorList>
    </citation>
    <scope>NUCLEOTIDE SEQUENCE</scope>
    <source>
        <strain evidence="3">NM79_F5</strain>
    </source>
</reference>
<evidence type="ECO:0000256" key="1">
    <source>
        <dbReference type="SAM" id="Phobius"/>
    </source>
</evidence>
<organism evidence="3 4">
    <name type="scientific">Clostridium chromiireducens</name>
    <dbReference type="NCBI Taxonomy" id="225345"/>
    <lineage>
        <taxon>Bacteria</taxon>
        <taxon>Bacillati</taxon>
        <taxon>Bacillota</taxon>
        <taxon>Clostridia</taxon>
        <taxon>Eubacteriales</taxon>
        <taxon>Clostridiaceae</taxon>
        <taxon>Clostridium</taxon>
    </lineage>
</organism>